<organism evidence="1 2">
    <name type="scientific">Fusarium redolens</name>
    <dbReference type="NCBI Taxonomy" id="48865"/>
    <lineage>
        <taxon>Eukaryota</taxon>
        <taxon>Fungi</taxon>
        <taxon>Dikarya</taxon>
        <taxon>Ascomycota</taxon>
        <taxon>Pezizomycotina</taxon>
        <taxon>Sordariomycetes</taxon>
        <taxon>Hypocreomycetidae</taxon>
        <taxon>Hypocreales</taxon>
        <taxon>Nectriaceae</taxon>
        <taxon>Fusarium</taxon>
        <taxon>Fusarium redolens species complex</taxon>
    </lineage>
</organism>
<sequence>MYKLVCGHQQGEKWYNPEQAEDCPYAVAANRRHKRTGALLRCTPSSTQTISAQGICDRPECYVRIYLDPNGWWCYCCGYTNEPRRDKCRGYVLGQERCRHKPCK</sequence>
<accession>A0A9P9G4S6</accession>
<evidence type="ECO:0000313" key="2">
    <source>
        <dbReference type="Proteomes" id="UP000720189"/>
    </source>
</evidence>
<dbReference type="Proteomes" id="UP000720189">
    <property type="component" value="Unassembled WGS sequence"/>
</dbReference>
<protein>
    <submittedName>
        <fullName evidence="1">Uncharacterized protein</fullName>
    </submittedName>
</protein>
<dbReference type="AlphaFoldDB" id="A0A9P9G4S6"/>
<evidence type="ECO:0000313" key="1">
    <source>
        <dbReference type="EMBL" id="KAH7231399.1"/>
    </source>
</evidence>
<proteinExistence type="predicted"/>
<dbReference type="OrthoDB" id="5231255at2759"/>
<dbReference type="GeneID" id="70215061"/>
<dbReference type="EMBL" id="JAGMUX010000021">
    <property type="protein sequence ID" value="KAH7231399.1"/>
    <property type="molecule type" value="Genomic_DNA"/>
</dbReference>
<name>A0A9P9G4S6_FUSRE</name>
<reference evidence="1" key="1">
    <citation type="journal article" date="2021" name="Nat. Commun.">
        <title>Genetic determinants of endophytism in the Arabidopsis root mycobiome.</title>
        <authorList>
            <person name="Mesny F."/>
            <person name="Miyauchi S."/>
            <person name="Thiergart T."/>
            <person name="Pickel B."/>
            <person name="Atanasova L."/>
            <person name="Karlsson M."/>
            <person name="Huettel B."/>
            <person name="Barry K.W."/>
            <person name="Haridas S."/>
            <person name="Chen C."/>
            <person name="Bauer D."/>
            <person name="Andreopoulos W."/>
            <person name="Pangilinan J."/>
            <person name="LaButti K."/>
            <person name="Riley R."/>
            <person name="Lipzen A."/>
            <person name="Clum A."/>
            <person name="Drula E."/>
            <person name="Henrissat B."/>
            <person name="Kohler A."/>
            <person name="Grigoriev I.V."/>
            <person name="Martin F.M."/>
            <person name="Hacquard S."/>
        </authorList>
    </citation>
    <scope>NUCLEOTIDE SEQUENCE</scope>
    <source>
        <strain evidence="1">MPI-CAGE-AT-0023</strain>
    </source>
</reference>
<comment type="caution">
    <text evidence="1">The sequence shown here is derived from an EMBL/GenBank/DDBJ whole genome shotgun (WGS) entry which is preliminary data.</text>
</comment>
<dbReference type="RefSeq" id="XP_046043508.1">
    <property type="nucleotide sequence ID" value="XM_046185107.1"/>
</dbReference>
<gene>
    <name evidence="1" type="ORF">BKA55DRAFT_199486</name>
</gene>
<keyword evidence="2" id="KW-1185">Reference proteome</keyword>